<sequence>MQLDDLDFADDLALLSQTQQQMHKKTTSVATVSLNIHNGKSKIFRYNTARTNSITIDGEDLENVKTFTYLSSIIDEQGGSHADVKARIGKARAAYLQMRNIWNSKYLSTNTKVTILIQMSKQFYCMKRKPGELRKPSSRTYSNSKCFKCDDIGYIQSICNTNVHLIATNIKSCNSDSTESSIYNDGLSLSTIAIYSVESQSSSELNQIQNSCETTVSNQSIYQNSHAIVPGMALPNDSHISDEIYYKSEENMLNEPIHYQEPESVMIDANFSNDPLLCNDILNKFEETISEE</sequence>
<reference evidence="1 2" key="1">
    <citation type="submission" date="2018-11" db="EMBL/GenBank/DDBJ databases">
        <authorList>
            <consortium name="Pathogen Informatics"/>
        </authorList>
    </citation>
    <scope>NUCLEOTIDE SEQUENCE [LARGE SCALE GENOMIC DNA]</scope>
    <source>
        <strain evidence="1 2">Zambia</strain>
    </source>
</reference>
<dbReference type="PANTHER" id="PTHR47027:SF25">
    <property type="entry name" value="REVERSE TRANSCRIPTASE DOMAIN-CONTAINING PROTEIN"/>
    <property type="match status" value="1"/>
</dbReference>
<proteinExistence type="predicted"/>
<name>A0A183LU18_9TREM</name>
<dbReference type="EMBL" id="UZAI01002911">
    <property type="protein sequence ID" value="VDO75579.1"/>
    <property type="molecule type" value="Genomic_DNA"/>
</dbReference>
<protein>
    <submittedName>
        <fullName evidence="1">Uncharacterized protein</fullName>
    </submittedName>
</protein>
<evidence type="ECO:0000313" key="1">
    <source>
        <dbReference type="EMBL" id="VDO75579.1"/>
    </source>
</evidence>
<dbReference type="PANTHER" id="PTHR47027">
    <property type="entry name" value="REVERSE TRANSCRIPTASE DOMAIN-CONTAINING PROTEIN"/>
    <property type="match status" value="1"/>
</dbReference>
<dbReference type="AlphaFoldDB" id="A0A183LU18"/>
<organism evidence="1 2">
    <name type="scientific">Schistosoma margrebowiei</name>
    <dbReference type="NCBI Taxonomy" id="48269"/>
    <lineage>
        <taxon>Eukaryota</taxon>
        <taxon>Metazoa</taxon>
        <taxon>Spiralia</taxon>
        <taxon>Lophotrochozoa</taxon>
        <taxon>Platyhelminthes</taxon>
        <taxon>Trematoda</taxon>
        <taxon>Digenea</taxon>
        <taxon>Strigeidida</taxon>
        <taxon>Schistosomatoidea</taxon>
        <taxon>Schistosomatidae</taxon>
        <taxon>Schistosoma</taxon>
    </lineage>
</organism>
<evidence type="ECO:0000313" key="2">
    <source>
        <dbReference type="Proteomes" id="UP000277204"/>
    </source>
</evidence>
<gene>
    <name evidence="1" type="ORF">SMRZ_LOCUS7293</name>
</gene>
<accession>A0A183LU18</accession>
<dbReference type="Proteomes" id="UP000277204">
    <property type="component" value="Unassembled WGS sequence"/>
</dbReference>
<keyword evidence="2" id="KW-1185">Reference proteome</keyword>